<dbReference type="AlphaFoldDB" id="A0A1L8QUK9"/>
<reference evidence="6 7" key="1">
    <citation type="submission" date="2014-12" db="EMBL/GenBank/DDBJ databases">
        <title>Draft genome sequences of 29 type strains of Enterococci.</title>
        <authorList>
            <person name="Zhong Z."/>
            <person name="Sun Z."/>
            <person name="Liu W."/>
            <person name="Zhang W."/>
            <person name="Zhang H."/>
        </authorList>
    </citation>
    <scope>NUCLEOTIDE SEQUENCE [LARGE SCALE GENOMIC DNA]</scope>
    <source>
        <strain evidence="6 7">DSM 17690</strain>
    </source>
</reference>
<dbReference type="InterPro" id="IPR005119">
    <property type="entry name" value="LysR_subst-bd"/>
</dbReference>
<protein>
    <submittedName>
        <fullName evidence="6">Transcriptional regulator</fullName>
    </submittedName>
</protein>
<dbReference type="InterPro" id="IPR000847">
    <property type="entry name" value="LysR_HTH_N"/>
</dbReference>
<dbReference type="SUPFAM" id="SSF46785">
    <property type="entry name" value="Winged helix' DNA-binding domain"/>
    <property type="match status" value="1"/>
</dbReference>
<dbReference type="Gene3D" id="3.40.190.290">
    <property type="match status" value="1"/>
</dbReference>
<gene>
    <name evidence="6" type="ORF">RU93_GL001664</name>
</gene>
<dbReference type="Pfam" id="PF00126">
    <property type="entry name" value="HTH_1"/>
    <property type="match status" value="1"/>
</dbReference>
<comment type="similarity">
    <text evidence="1">Belongs to the LysR transcriptional regulatory family.</text>
</comment>
<dbReference type="GO" id="GO:0000976">
    <property type="term" value="F:transcription cis-regulatory region binding"/>
    <property type="evidence" value="ECO:0007669"/>
    <property type="project" value="TreeGrafter"/>
</dbReference>
<evidence type="ECO:0000313" key="6">
    <source>
        <dbReference type="EMBL" id="OJG11177.1"/>
    </source>
</evidence>
<organism evidence="6 7">
    <name type="scientific">Enterococcus aquimarinus</name>
    <dbReference type="NCBI Taxonomy" id="328396"/>
    <lineage>
        <taxon>Bacteria</taxon>
        <taxon>Bacillati</taxon>
        <taxon>Bacillota</taxon>
        <taxon>Bacilli</taxon>
        <taxon>Lactobacillales</taxon>
        <taxon>Enterococcaceae</taxon>
        <taxon>Enterococcus</taxon>
    </lineage>
</organism>
<feature type="domain" description="HTH lysR-type" evidence="5">
    <location>
        <begin position="1"/>
        <end position="60"/>
    </location>
</feature>
<dbReference type="OrthoDB" id="9803735at2"/>
<dbReference type="PRINTS" id="PR00039">
    <property type="entry name" value="HTHLYSR"/>
</dbReference>
<accession>A0A1L8QUK9</accession>
<dbReference type="SUPFAM" id="SSF53850">
    <property type="entry name" value="Periplasmic binding protein-like II"/>
    <property type="match status" value="1"/>
</dbReference>
<dbReference type="InterPro" id="IPR036388">
    <property type="entry name" value="WH-like_DNA-bd_sf"/>
</dbReference>
<dbReference type="STRING" id="328396.RU93_GL001664"/>
<keyword evidence="2" id="KW-0805">Transcription regulation</keyword>
<dbReference type="GO" id="GO:0003700">
    <property type="term" value="F:DNA-binding transcription factor activity"/>
    <property type="evidence" value="ECO:0007669"/>
    <property type="project" value="InterPro"/>
</dbReference>
<dbReference type="FunFam" id="1.10.10.10:FF:000001">
    <property type="entry name" value="LysR family transcriptional regulator"/>
    <property type="match status" value="1"/>
</dbReference>
<proteinExistence type="inferred from homology"/>
<sequence>MIGNLDLYRIFNVVCQNNSFSQAAKELYMTQSAVSQAMMKLENELDIQLFYRTSKGVILTNEGKLLNEHIRTALGMIQVGEEKLLEFKTLETGRLRIGVGDTISRYYLLPYLEAFHEKYPGVKLTILNGTTSEIIGFIKSGKVDMGVCNLPLKDDQLTVLPCFEVQDTFVGGERYAKLAKTPISLETLVAQSLIFLEDKSNSRVYVEKYVTQKGYTLAPDFELGSYDLVLEFAKINLGIACVIREFSQAALESGEVFEVRLKEMIPKREIGICYLKNVSLSQAVRLFVESIQQKNL</sequence>
<evidence type="ECO:0000256" key="3">
    <source>
        <dbReference type="ARBA" id="ARBA00023125"/>
    </source>
</evidence>
<evidence type="ECO:0000256" key="4">
    <source>
        <dbReference type="ARBA" id="ARBA00023163"/>
    </source>
</evidence>
<evidence type="ECO:0000256" key="2">
    <source>
        <dbReference type="ARBA" id="ARBA00023015"/>
    </source>
</evidence>
<evidence type="ECO:0000256" key="1">
    <source>
        <dbReference type="ARBA" id="ARBA00009437"/>
    </source>
</evidence>
<comment type="caution">
    <text evidence="6">The sequence shown here is derived from an EMBL/GenBank/DDBJ whole genome shotgun (WGS) entry which is preliminary data.</text>
</comment>
<dbReference type="InterPro" id="IPR036390">
    <property type="entry name" value="WH_DNA-bd_sf"/>
</dbReference>
<dbReference type="EMBL" id="JXKD01000004">
    <property type="protein sequence ID" value="OJG11177.1"/>
    <property type="molecule type" value="Genomic_DNA"/>
</dbReference>
<dbReference type="RefSeq" id="WP_071874383.1">
    <property type="nucleotide sequence ID" value="NZ_JBHSHF010000020.1"/>
</dbReference>
<dbReference type="PANTHER" id="PTHR30126">
    <property type="entry name" value="HTH-TYPE TRANSCRIPTIONAL REGULATOR"/>
    <property type="match status" value="1"/>
</dbReference>
<dbReference type="PANTHER" id="PTHR30126:SF64">
    <property type="entry name" value="HTH-TYPE TRANSCRIPTIONAL REGULATOR CITR"/>
    <property type="match status" value="1"/>
</dbReference>
<dbReference type="CDD" id="cd05466">
    <property type="entry name" value="PBP2_LTTR_substrate"/>
    <property type="match status" value="1"/>
</dbReference>
<evidence type="ECO:0000313" key="7">
    <source>
        <dbReference type="Proteomes" id="UP000182149"/>
    </source>
</evidence>
<keyword evidence="4" id="KW-0804">Transcription</keyword>
<evidence type="ECO:0000259" key="5">
    <source>
        <dbReference type="PROSITE" id="PS50931"/>
    </source>
</evidence>
<dbReference type="PROSITE" id="PS50931">
    <property type="entry name" value="HTH_LYSR"/>
    <property type="match status" value="1"/>
</dbReference>
<dbReference type="Pfam" id="PF03466">
    <property type="entry name" value="LysR_substrate"/>
    <property type="match status" value="1"/>
</dbReference>
<keyword evidence="7" id="KW-1185">Reference proteome</keyword>
<dbReference type="Gene3D" id="1.10.10.10">
    <property type="entry name" value="Winged helix-like DNA-binding domain superfamily/Winged helix DNA-binding domain"/>
    <property type="match status" value="1"/>
</dbReference>
<dbReference type="Proteomes" id="UP000182149">
    <property type="component" value="Unassembled WGS sequence"/>
</dbReference>
<keyword evidence="3" id="KW-0238">DNA-binding</keyword>
<name>A0A1L8QUK9_9ENTE</name>